<reference evidence="2 3" key="1">
    <citation type="submission" date="2020-08" db="EMBL/GenBank/DDBJ databases">
        <title>Genomic Encyclopedia of Type Strains, Phase IV (KMG-IV): sequencing the most valuable type-strain genomes for metagenomic binning, comparative biology and taxonomic classification.</title>
        <authorList>
            <person name="Goeker M."/>
        </authorList>
    </citation>
    <scope>NUCLEOTIDE SEQUENCE [LARGE SCALE GENOMIC DNA]</scope>
    <source>
        <strain evidence="2 3">DSM 26287</strain>
    </source>
</reference>
<protein>
    <submittedName>
        <fullName evidence="2">Prepilin-type N-terminal cleavage/methylation domain-containing protein</fullName>
    </submittedName>
</protein>
<keyword evidence="1" id="KW-1133">Transmembrane helix</keyword>
<dbReference type="Proteomes" id="UP000537141">
    <property type="component" value="Unassembled WGS sequence"/>
</dbReference>
<evidence type="ECO:0000313" key="2">
    <source>
        <dbReference type="EMBL" id="MBB6542765.1"/>
    </source>
</evidence>
<dbReference type="EMBL" id="JACHHU010000007">
    <property type="protein sequence ID" value="MBB6542765.1"/>
    <property type="molecule type" value="Genomic_DNA"/>
</dbReference>
<sequence length="233" mass="26588">MHKGGNVYKRNHGFTLIELMISLTILTMLLFTGSYVYIMLSSRWDKQLGSFSDNALIAKNIEATQRVLEGIHALVVVDNKKTPSFFFIGHSDSLLAITHSGIFSGDFPEIFRITSVPNTNGKFDLIYQAVSIENILLVKTDQEIRFDHQLTLFTNLDSATFNYLGWSSYKVKSFRYTTGDKLQWRNRYSGIDSQIMPEQLTFTIKKSGLSLSIPVELDNNTERWLSPYFGTDE</sequence>
<evidence type="ECO:0000256" key="1">
    <source>
        <dbReference type="SAM" id="Phobius"/>
    </source>
</evidence>
<gene>
    <name evidence="2" type="ORF">HNQ55_001265</name>
</gene>
<dbReference type="NCBIfam" id="TIGR02532">
    <property type="entry name" value="IV_pilin_GFxxxE"/>
    <property type="match status" value="1"/>
</dbReference>
<proteinExistence type="predicted"/>
<dbReference type="RefSeq" id="WP_184423576.1">
    <property type="nucleotide sequence ID" value="NZ_AP027362.1"/>
</dbReference>
<keyword evidence="1" id="KW-0812">Transmembrane</keyword>
<feature type="transmembrane region" description="Helical" evidence="1">
    <location>
        <begin position="20"/>
        <end position="40"/>
    </location>
</feature>
<accession>A0A7X0NG62</accession>
<keyword evidence="3" id="KW-1185">Reference proteome</keyword>
<dbReference type="Pfam" id="PF07963">
    <property type="entry name" value="N_methyl"/>
    <property type="match status" value="1"/>
</dbReference>
<dbReference type="InterPro" id="IPR012902">
    <property type="entry name" value="N_methyl_site"/>
</dbReference>
<keyword evidence="1" id="KW-0472">Membrane</keyword>
<dbReference type="AlphaFoldDB" id="A0A7X0NG62"/>
<comment type="caution">
    <text evidence="2">The sequence shown here is derived from an EMBL/GenBank/DDBJ whole genome shotgun (WGS) entry which is preliminary data.</text>
</comment>
<organism evidence="2 3">
    <name type="scientific">Thalassotalea piscium</name>
    <dbReference type="NCBI Taxonomy" id="1230533"/>
    <lineage>
        <taxon>Bacteria</taxon>
        <taxon>Pseudomonadati</taxon>
        <taxon>Pseudomonadota</taxon>
        <taxon>Gammaproteobacteria</taxon>
        <taxon>Alteromonadales</taxon>
        <taxon>Colwelliaceae</taxon>
        <taxon>Thalassotalea</taxon>
    </lineage>
</organism>
<name>A0A7X0NG62_9GAMM</name>
<evidence type="ECO:0000313" key="3">
    <source>
        <dbReference type="Proteomes" id="UP000537141"/>
    </source>
</evidence>